<organism evidence="2 3">
    <name type="scientific">Smittium culicis</name>
    <dbReference type="NCBI Taxonomy" id="133412"/>
    <lineage>
        <taxon>Eukaryota</taxon>
        <taxon>Fungi</taxon>
        <taxon>Fungi incertae sedis</taxon>
        <taxon>Zoopagomycota</taxon>
        <taxon>Kickxellomycotina</taxon>
        <taxon>Harpellomycetes</taxon>
        <taxon>Harpellales</taxon>
        <taxon>Legeriomycetaceae</taxon>
        <taxon>Smittium</taxon>
    </lineage>
</organism>
<protein>
    <submittedName>
        <fullName evidence="2">Uncharacterized protein</fullName>
    </submittedName>
</protein>
<name>A0A1R1X3C8_9FUNG</name>
<reference evidence="2 3" key="1">
    <citation type="submission" date="2017-01" db="EMBL/GenBank/DDBJ databases">
        <authorList>
            <person name="Mah S.A."/>
            <person name="Swanson W.J."/>
            <person name="Moy G.W."/>
            <person name="Vacquier V.D."/>
        </authorList>
    </citation>
    <scope>NUCLEOTIDE SEQUENCE [LARGE SCALE GENOMIC DNA]</scope>
    <source>
        <strain evidence="2 3">GSMNP</strain>
    </source>
</reference>
<keyword evidence="3" id="KW-1185">Reference proteome</keyword>
<dbReference type="EMBL" id="LSSN01005561">
    <property type="protein sequence ID" value="OMJ09129.1"/>
    <property type="molecule type" value="Genomic_DNA"/>
</dbReference>
<evidence type="ECO:0000313" key="2">
    <source>
        <dbReference type="EMBL" id="OMJ09129.1"/>
    </source>
</evidence>
<proteinExistence type="predicted"/>
<gene>
    <name evidence="2" type="ORF">AYI70_g11106</name>
</gene>
<accession>A0A1R1X3C8</accession>
<sequence>TELDAHNCGNQANMNADSSFDYSHLDRNTQIIKLVNEIFEFSSSSNQTNLSSETNQDISDNQQNKVAEFITLLEDKYFKHFSSMYSNLSTSISSKESAEKNSLNLDNNFTLQEMIEKIALDMDKINPQFILRNWILEELIGLIDNKQEPIPQQNDIATDPKQASSSSDTQTEPNNSNVNDSPSISNEDTAVKPDRSIDDEVEAQNMQVLAKRFNEVFMLMTKHVYTDADELDTILVNGDKSTNVQESSDLKEFPNAKRYAGPVPNVTTILFLS</sequence>
<comment type="caution">
    <text evidence="2">The sequence shown here is derived from an EMBL/GenBank/DDBJ whole genome shotgun (WGS) entry which is preliminary data.</text>
</comment>
<feature type="compositionally biased region" description="Polar residues" evidence="1">
    <location>
        <begin position="150"/>
        <end position="188"/>
    </location>
</feature>
<feature type="non-terminal residue" evidence="2">
    <location>
        <position position="1"/>
    </location>
</feature>
<dbReference type="Proteomes" id="UP000187283">
    <property type="component" value="Unassembled WGS sequence"/>
</dbReference>
<dbReference type="AlphaFoldDB" id="A0A1R1X3C8"/>
<evidence type="ECO:0000256" key="1">
    <source>
        <dbReference type="SAM" id="MobiDB-lite"/>
    </source>
</evidence>
<feature type="region of interest" description="Disordered" evidence="1">
    <location>
        <begin position="150"/>
        <end position="193"/>
    </location>
</feature>
<evidence type="ECO:0000313" key="3">
    <source>
        <dbReference type="Proteomes" id="UP000187283"/>
    </source>
</evidence>
<dbReference type="OrthoDB" id="10254721at2759"/>